<keyword evidence="1" id="KW-1133">Transmembrane helix</keyword>
<evidence type="ECO:0000313" key="2">
    <source>
        <dbReference type="EMBL" id="CAG6779421.1"/>
    </source>
</evidence>
<organism evidence="2">
    <name type="scientific">Cacopsylla melanoneura</name>
    <dbReference type="NCBI Taxonomy" id="428564"/>
    <lineage>
        <taxon>Eukaryota</taxon>
        <taxon>Metazoa</taxon>
        <taxon>Ecdysozoa</taxon>
        <taxon>Arthropoda</taxon>
        <taxon>Hexapoda</taxon>
        <taxon>Insecta</taxon>
        <taxon>Pterygota</taxon>
        <taxon>Neoptera</taxon>
        <taxon>Paraneoptera</taxon>
        <taxon>Hemiptera</taxon>
        <taxon>Sternorrhyncha</taxon>
        <taxon>Psylloidea</taxon>
        <taxon>Psyllidae</taxon>
        <taxon>Psyllinae</taxon>
        <taxon>Cacopsylla</taxon>
    </lineage>
</organism>
<protein>
    <submittedName>
        <fullName evidence="2">Uncharacterized protein</fullName>
    </submittedName>
</protein>
<reference evidence="2" key="1">
    <citation type="submission" date="2021-05" db="EMBL/GenBank/DDBJ databases">
        <authorList>
            <person name="Alioto T."/>
            <person name="Alioto T."/>
            <person name="Gomez Garrido J."/>
        </authorList>
    </citation>
    <scope>NUCLEOTIDE SEQUENCE</scope>
</reference>
<accession>A0A8D9BDE6</accession>
<proteinExistence type="predicted"/>
<name>A0A8D9BDE6_9HEMI</name>
<dbReference type="EMBL" id="HBUF01613958">
    <property type="protein sequence ID" value="CAG6779421.1"/>
    <property type="molecule type" value="Transcribed_RNA"/>
</dbReference>
<keyword evidence="1" id="KW-0812">Transmembrane</keyword>
<sequence>MKLSNILPHDTVSLHRLHFFLKDNASYVSVVSSLVLSFLLIISFIFQLCFPLYLHFSLFIFSSNHFIYLSTLFLSILSSNHFIYVNFFFSLNLCAIYMEIVLRSVAYDQAILT</sequence>
<keyword evidence="1" id="KW-0472">Membrane</keyword>
<feature type="transmembrane region" description="Helical" evidence="1">
    <location>
        <begin position="53"/>
        <end position="76"/>
    </location>
</feature>
<evidence type="ECO:0000256" key="1">
    <source>
        <dbReference type="SAM" id="Phobius"/>
    </source>
</evidence>
<dbReference type="AlphaFoldDB" id="A0A8D9BDE6"/>
<feature type="transmembrane region" description="Helical" evidence="1">
    <location>
        <begin position="25"/>
        <end position="46"/>
    </location>
</feature>
<feature type="transmembrane region" description="Helical" evidence="1">
    <location>
        <begin position="82"/>
        <end position="102"/>
    </location>
</feature>